<keyword evidence="2" id="KW-0378">Hydrolase</keyword>
<reference evidence="8" key="1">
    <citation type="submission" date="2016-10" db="EMBL/GenBank/DDBJ databases">
        <authorList>
            <person name="Varghese N."/>
            <person name="Submissions S."/>
        </authorList>
    </citation>
    <scope>NUCLEOTIDE SEQUENCE [LARGE SCALE GENOMIC DNA]</scope>
    <source>
        <strain evidence="8">DSM 45419</strain>
    </source>
</reference>
<dbReference type="PROSITE" id="PS51192">
    <property type="entry name" value="HELICASE_ATP_BIND_1"/>
    <property type="match status" value="1"/>
</dbReference>
<evidence type="ECO:0000259" key="6">
    <source>
        <dbReference type="PROSITE" id="PS51194"/>
    </source>
</evidence>
<keyword evidence="4" id="KW-0067">ATP-binding</keyword>
<dbReference type="GO" id="GO:0003677">
    <property type="term" value="F:DNA binding"/>
    <property type="evidence" value="ECO:0007669"/>
    <property type="project" value="InterPro"/>
</dbReference>
<evidence type="ECO:0000256" key="4">
    <source>
        <dbReference type="ARBA" id="ARBA00022840"/>
    </source>
</evidence>
<accession>A0A1G9T1G7</accession>
<dbReference type="PANTHER" id="PTHR11274">
    <property type="entry name" value="RAD25/XP-B DNA REPAIR HELICASE"/>
    <property type="match status" value="1"/>
</dbReference>
<dbReference type="CDD" id="cd17926">
    <property type="entry name" value="DEXHc_RE"/>
    <property type="match status" value="1"/>
</dbReference>
<dbReference type="GO" id="GO:0016787">
    <property type="term" value="F:hydrolase activity"/>
    <property type="evidence" value="ECO:0007669"/>
    <property type="project" value="UniProtKB-KW"/>
</dbReference>
<dbReference type="STRING" id="1137991.SAMN05660642_02457"/>
<keyword evidence="8" id="KW-1185">Reference proteome</keyword>
<proteinExistence type="predicted"/>
<evidence type="ECO:0000256" key="3">
    <source>
        <dbReference type="ARBA" id="ARBA00022806"/>
    </source>
</evidence>
<dbReference type="Pfam" id="PF04851">
    <property type="entry name" value="ResIII"/>
    <property type="match status" value="1"/>
</dbReference>
<dbReference type="PROSITE" id="PS51194">
    <property type="entry name" value="HELICASE_CTER"/>
    <property type="match status" value="1"/>
</dbReference>
<keyword evidence="3 7" id="KW-0347">Helicase</keyword>
<dbReference type="InterPro" id="IPR027417">
    <property type="entry name" value="P-loop_NTPase"/>
</dbReference>
<dbReference type="SMART" id="SM00487">
    <property type="entry name" value="DEXDc"/>
    <property type="match status" value="1"/>
</dbReference>
<dbReference type="Pfam" id="PF00271">
    <property type="entry name" value="Helicase_C"/>
    <property type="match status" value="1"/>
</dbReference>
<evidence type="ECO:0000313" key="7">
    <source>
        <dbReference type="EMBL" id="SDM41574.1"/>
    </source>
</evidence>
<dbReference type="Gene3D" id="3.40.50.300">
    <property type="entry name" value="P-loop containing nucleotide triphosphate hydrolases"/>
    <property type="match status" value="2"/>
</dbReference>
<evidence type="ECO:0000259" key="5">
    <source>
        <dbReference type="PROSITE" id="PS51192"/>
    </source>
</evidence>
<organism evidence="7 8">
    <name type="scientific">Geodermatophilus siccatus</name>
    <dbReference type="NCBI Taxonomy" id="1137991"/>
    <lineage>
        <taxon>Bacteria</taxon>
        <taxon>Bacillati</taxon>
        <taxon>Actinomycetota</taxon>
        <taxon>Actinomycetes</taxon>
        <taxon>Geodermatophilales</taxon>
        <taxon>Geodermatophilaceae</taxon>
        <taxon>Geodermatophilus</taxon>
    </lineage>
</organism>
<dbReference type="GO" id="GO:0005524">
    <property type="term" value="F:ATP binding"/>
    <property type="evidence" value="ECO:0007669"/>
    <property type="project" value="UniProtKB-KW"/>
</dbReference>
<evidence type="ECO:0000256" key="2">
    <source>
        <dbReference type="ARBA" id="ARBA00022801"/>
    </source>
</evidence>
<dbReference type="AlphaFoldDB" id="A0A1G9T1G7"/>
<dbReference type="Proteomes" id="UP000198680">
    <property type="component" value="Unassembled WGS sequence"/>
</dbReference>
<dbReference type="SMART" id="SM00490">
    <property type="entry name" value="HELICc"/>
    <property type="match status" value="1"/>
</dbReference>
<dbReference type="OrthoDB" id="9776021at2"/>
<protein>
    <submittedName>
        <fullName evidence="7">Superfamily II DNA or RNA helicase</fullName>
    </submittedName>
</protein>
<sequence>MEAVTGTGKTTVGVLAAAAAMDADEKVLILVPGRELLDQWYDVLRRDLPAVPVGRFGGGHEDDFDVHEILVSTVQSASKYQMLRPRMAGLLIADEVHRYGARTFARALEPNFDARLGLTATYAREDDGVAKLLEPYFGPVVAGCDYERGLADEILARFRVGFVGVNFTAEECERHDDYDEQARTLRRRLILEHGCPAEPFGEFMSAVGQLSEGGIVDSRPTKDARRYLHAFSKRRQLLADCRRKHEALAGLAPLLASADRGLVFTETRQSADEAAYILREYGISALDFTSALKPWERKERLEAFKRGSVRVLAAPRVLDEGIDVPQADVGVILAASRSERQMIQRMGRVIRPKADHRPATFVVMYVRGTAEDPALGAHEDFLDQLTDVAEETVFFGPEATGAEMLAWHREGRA</sequence>
<name>A0A1G9T1G7_9ACTN</name>
<dbReference type="InterPro" id="IPR001650">
    <property type="entry name" value="Helicase_C-like"/>
</dbReference>
<dbReference type="InterPro" id="IPR050615">
    <property type="entry name" value="ATP-dep_DNA_Helicase"/>
</dbReference>
<feature type="domain" description="Helicase ATP-binding" evidence="5">
    <location>
        <begin position="1"/>
        <end position="140"/>
    </location>
</feature>
<dbReference type="InterPro" id="IPR006935">
    <property type="entry name" value="Helicase/UvrB_N"/>
</dbReference>
<dbReference type="GO" id="GO:0004386">
    <property type="term" value="F:helicase activity"/>
    <property type="evidence" value="ECO:0007669"/>
    <property type="project" value="UniProtKB-KW"/>
</dbReference>
<feature type="domain" description="Helicase C-terminal" evidence="6">
    <location>
        <begin position="250"/>
        <end position="405"/>
    </location>
</feature>
<dbReference type="EMBL" id="FNHE01000005">
    <property type="protein sequence ID" value="SDM41574.1"/>
    <property type="molecule type" value="Genomic_DNA"/>
</dbReference>
<evidence type="ECO:0000313" key="8">
    <source>
        <dbReference type="Proteomes" id="UP000198680"/>
    </source>
</evidence>
<dbReference type="PANTHER" id="PTHR11274:SF0">
    <property type="entry name" value="GENERAL TRANSCRIPTION AND DNA REPAIR FACTOR IIH HELICASE SUBUNIT XPB"/>
    <property type="match status" value="1"/>
</dbReference>
<gene>
    <name evidence="7" type="ORF">SAMN05660642_02457</name>
</gene>
<evidence type="ECO:0000256" key="1">
    <source>
        <dbReference type="ARBA" id="ARBA00022741"/>
    </source>
</evidence>
<dbReference type="SUPFAM" id="SSF52540">
    <property type="entry name" value="P-loop containing nucleoside triphosphate hydrolases"/>
    <property type="match status" value="1"/>
</dbReference>
<dbReference type="InterPro" id="IPR014001">
    <property type="entry name" value="Helicase_ATP-bd"/>
</dbReference>
<keyword evidence="1" id="KW-0547">Nucleotide-binding</keyword>